<keyword evidence="2" id="KW-1185">Reference proteome</keyword>
<accession>A0A9D4F5T2</accession>
<dbReference type="AlphaFoldDB" id="A0A9D4F5T2"/>
<name>A0A9D4F5T2_DREPO</name>
<gene>
    <name evidence="1" type="ORF">DPMN_145324</name>
</gene>
<organism evidence="1 2">
    <name type="scientific">Dreissena polymorpha</name>
    <name type="common">Zebra mussel</name>
    <name type="synonym">Mytilus polymorpha</name>
    <dbReference type="NCBI Taxonomy" id="45954"/>
    <lineage>
        <taxon>Eukaryota</taxon>
        <taxon>Metazoa</taxon>
        <taxon>Spiralia</taxon>
        <taxon>Lophotrochozoa</taxon>
        <taxon>Mollusca</taxon>
        <taxon>Bivalvia</taxon>
        <taxon>Autobranchia</taxon>
        <taxon>Heteroconchia</taxon>
        <taxon>Euheterodonta</taxon>
        <taxon>Imparidentia</taxon>
        <taxon>Neoheterodontei</taxon>
        <taxon>Myida</taxon>
        <taxon>Dreissenoidea</taxon>
        <taxon>Dreissenidae</taxon>
        <taxon>Dreissena</taxon>
    </lineage>
</organism>
<reference evidence="1" key="1">
    <citation type="journal article" date="2019" name="bioRxiv">
        <title>The Genome of the Zebra Mussel, Dreissena polymorpha: A Resource for Invasive Species Research.</title>
        <authorList>
            <person name="McCartney M.A."/>
            <person name="Auch B."/>
            <person name="Kono T."/>
            <person name="Mallez S."/>
            <person name="Zhang Y."/>
            <person name="Obille A."/>
            <person name="Becker A."/>
            <person name="Abrahante J.E."/>
            <person name="Garbe J."/>
            <person name="Badalamenti J.P."/>
            <person name="Herman A."/>
            <person name="Mangelson H."/>
            <person name="Liachko I."/>
            <person name="Sullivan S."/>
            <person name="Sone E.D."/>
            <person name="Koren S."/>
            <person name="Silverstein K.A.T."/>
            <person name="Beckman K.B."/>
            <person name="Gohl D.M."/>
        </authorList>
    </citation>
    <scope>NUCLEOTIDE SEQUENCE</scope>
    <source>
        <strain evidence="1">Duluth1</strain>
        <tissue evidence="1">Whole animal</tissue>
    </source>
</reference>
<evidence type="ECO:0000313" key="1">
    <source>
        <dbReference type="EMBL" id="KAH3791834.1"/>
    </source>
</evidence>
<comment type="caution">
    <text evidence="1">The sequence shown here is derived from an EMBL/GenBank/DDBJ whole genome shotgun (WGS) entry which is preliminary data.</text>
</comment>
<reference evidence="1" key="2">
    <citation type="submission" date="2020-11" db="EMBL/GenBank/DDBJ databases">
        <authorList>
            <person name="McCartney M.A."/>
            <person name="Auch B."/>
            <person name="Kono T."/>
            <person name="Mallez S."/>
            <person name="Becker A."/>
            <person name="Gohl D.M."/>
            <person name="Silverstein K.A.T."/>
            <person name="Koren S."/>
            <person name="Bechman K.B."/>
            <person name="Herman A."/>
            <person name="Abrahante J.E."/>
            <person name="Garbe J."/>
        </authorList>
    </citation>
    <scope>NUCLEOTIDE SEQUENCE</scope>
    <source>
        <strain evidence="1">Duluth1</strain>
        <tissue evidence="1">Whole animal</tissue>
    </source>
</reference>
<evidence type="ECO:0000313" key="2">
    <source>
        <dbReference type="Proteomes" id="UP000828390"/>
    </source>
</evidence>
<sequence length="63" mass="7377">MENFRILVRQPSWFERGVKKAIYIRALTPALNNDGIRYQLSHTRNRMLTSLIPTISGVNFSQR</sequence>
<protein>
    <submittedName>
        <fullName evidence="1">Uncharacterized protein</fullName>
    </submittedName>
</protein>
<proteinExistence type="predicted"/>
<dbReference type="EMBL" id="JAIWYP010000007">
    <property type="protein sequence ID" value="KAH3791834.1"/>
    <property type="molecule type" value="Genomic_DNA"/>
</dbReference>
<dbReference type="Proteomes" id="UP000828390">
    <property type="component" value="Unassembled WGS sequence"/>
</dbReference>